<dbReference type="GO" id="GO:0045892">
    <property type="term" value="P:negative regulation of DNA-templated transcription"/>
    <property type="evidence" value="ECO:0007669"/>
    <property type="project" value="TreeGrafter"/>
</dbReference>
<reference evidence="5 6" key="1">
    <citation type="journal article" date="2015" name="Genome Biol. Evol.">
        <title>Comparative Genomics of Listeria Sensu Lato: Genus-Wide Differences in Evolutionary Dynamics and the Progressive Gain of Complex, Potentially Pathogenicity-Related Traits through Lateral Gene Transfer.</title>
        <authorList>
            <person name="Chiara M."/>
            <person name="Caruso M."/>
            <person name="D'Erchia A.M."/>
            <person name="Manzari C."/>
            <person name="Fraccalvieri R."/>
            <person name="Goffredo E."/>
            <person name="Latorre L."/>
            <person name="Miccolupo A."/>
            <person name="Padalino I."/>
            <person name="Santagada G."/>
            <person name="Chiocco D."/>
            <person name="Pesole G."/>
            <person name="Horner D.S."/>
            <person name="Parisi A."/>
        </authorList>
    </citation>
    <scope>NUCLEOTIDE SEQUENCE [LARGE SCALE GENOMIC DNA]</scope>
    <source>
        <strain evidence="5 6">1991</strain>
    </source>
</reference>
<dbReference type="PATRIC" id="fig|1430899.3.peg.1100"/>
<comment type="caution">
    <text evidence="5">The sequence shown here is derived from an EMBL/GenBank/DDBJ whole genome shotgun (WGS) entry which is preliminary data.</text>
</comment>
<dbReference type="InterPro" id="IPR036390">
    <property type="entry name" value="WH_DNA-bd_sf"/>
</dbReference>
<protein>
    <recommendedName>
        <fullName evidence="4">HTH gntR-type domain-containing protein</fullName>
    </recommendedName>
</protein>
<dbReference type="Pfam" id="PF07702">
    <property type="entry name" value="UTRA"/>
    <property type="match status" value="1"/>
</dbReference>
<dbReference type="Gene3D" id="1.10.10.10">
    <property type="entry name" value="Winged helix-like DNA-binding domain superfamily/Winged helix DNA-binding domain"/>
    <property type="match status" value="1"/>
</dbReference>
<keyword evidence="2" id="KW-0238">DNA-binding</keyword>
<dbReference type="GO" id="GO:0003677">
    <property type="term" value="F:DNA binding"/>
    <property type="evidence" value="ECO:0007669"/>
    <property type="project" value="UniProtKB-KW"/>
</dbReference>
<keyword evidence="6" id="KW-1185">Reference proteome</keyword>
<feature type="domain" description="HTH gntR-type" evidence="4">
    <location>
        <begin position="5"/>
        <end position="73"/>
    </location>
</feature>
<proteinExistence type="predicted"/>
<evidence type="ECO:0000313" key="6">
    <source>
        <dbReference type="Proteomes" id="UP000052258"/>
    </source>
</evidence>
<dbReference type="RefSeq" id="WP_007472891.1">
    <property type="nucleotide sequence ID" value="NZ_KQ130613.1"/>
</dbReference>
<evidence type="ECO:0000259" key="4">
    <source>
        <dbReference type="PROSITE" id="PS50949"/>
    </source>
</evidence>
<dbReference type="PRINTS" id="PR00035">
    <property type="entry name" value="HTHGNTR"/>
</dbReference>
<dbReference type="InterPro" id="IPR028978">
    <property type="entry name" value="Chorismate_lyase_/UTRA_dom_sf"/>
</dbReference>
<dbReference type="SMART" id="SM00345">
    <property type="entry name" value="HTH_GNTR"/>
    <property type="match status" value="1"/>
</dbReference>
<dbReference type="InterPro" id="IPR050679">
    <property type="entry name" value="Bact_HTH_transcr_reg"/>
</dbReference>
<dbReference type="PANTHER" id="PTHR44846:SF1">
    <property type="entry name" value="MANNOSYL-D-GLYCERATE TRANSPORT_METABOLISM SYSTEM REPRESSOR MNGR-RELATED"/>
    <property type="match status" value="1"/>
</dbReference>
<dbReference type="InterPro" id="IPR036388">
    <property type="entry name" value="WH-like_DNA-bd_sf"/>
</dbReference>
<dbReference type="PANTHER" id="PTHR44846">
    <property type="entry name" value="MANNOSYL-D-GLYCERATE TRANSPORT/METABOLISM SYSTEM REPRESSOR MNGR-RELATED"/>
    <property type="match status" value="1"/>
</dbReference>
<organism evidence="5 6">
    <name type="scientific">Listeria fleischmannii 1991</name>
    <dbReference type="NCBI Taxonomy" id="1430899"/>
    <lineage>
        <taxon>Bacteria</taxon>
        <taxon>Bacillati</taxon>
        <taxon>Bacillota</taxon>
        <taxon>Bacilli</taxon>
        <taxon>Bacillales</taxon>
        <taxon>Listeriaceae</taxon>
        <taxon>Listeria</taxon>
    </lineage>
</organism>
<evidence type="ECO:0000256" key="1">
    <source>
        <dbReference type="ARBA" id="ARBA00023015"/>
    </source>
</evidence>
<dbReference type="PROSITE" id="PS50949">
    <property type="entry name" value="HTH_GNTR"/>
    <property type="match status" value="1"/>
</dbReference>
<keyword evidence="3" id="KW-0804">Transcription</keyword>
<sequence>MSAKQPLFEKIANEIKDKIEREEYKAGMLMPNEKELQEIFSSSRTTIRRAVDLLVSEGLILRKNGVGLYVQPKLTAQNILEMTGVMKNSTTEDLKKEIKDFYIRKAGKFYASMLQIKENELIYYIKFVQKSKLSMTLDVLILPLRLYPDLQVKDVQIINTIELVNSGKYKLFELQQELQLILAGNEQIKHMHMQEGAPVFKLSSVFFAERKTPIAIQNRYEDAKSTKYVVDFN</sequence>
<evidence type="ECO:0000313" key="5">
    <source>
        <dbReference type="EMBL" id="KMT60140.1"/>
    </source>
</evidence>
<dbReference type="AlphaFoldDB" id="A0A0J8GC17"/>
<dbReference type="EMBL" id="AZHO01000011">
    <property type="protein sequence ID" value="KMT60140.1"/>
    <property type="molecule type" value="Genomic_DNA"/>
</dbReference>
<gene>
    <name evidence="5" type="ORF">X560_1066</name>
</gene>
<evidence type="ECO:0000256" key="3">
    <source>
        <dbReference type="ARBA" id="ARBA00023163"/>
    </source>
</evidence>
<dbReference type="Pfam" id="PF00392">
    <property type="entry name" value="GntR"/>
    <property type="match status" value="1"/>
</dbReference>
<name>A0A0J8GC17_9LIST</name>
<evidence type="ECO:0000256" key="2">
    <source>
        <dbReference type="ARBA" id="ARBA00023125"/>
    </source>
</evidence>
<dbReference type="InterPro" id="IPR011663">
    <property type="entry name" value="UTRA"/>
</dbReference>
<accession>A0A0J8GC17</accession>
<dbReference type="OrthoDB" id="9815017at2"/>
<dbReference type="CDD" id="cd07377">
    <property type="entry name" value="WHTH_GntR"/>
    <property type="match status" value="1"/>
</dbReference>
<dbReference type="InterPro" id="IPR000524">
    <property type="entry name" value="Tscrpt_reg_HTH_GntR"/>
</dbReference>
<dbReference type="GO" id="GO:0003700">
    <property type="term" value="F:DNA-binding transcription factor activity"/>
    <property type="evidence" value="ECO:0007669"/>
    <property type="project" value="InterPro"/>
</dbReference>
<dbReference type="Proteomes" id="UP000052258">
    <property type="component" value="Unassembled WGS sequence"/>
</dbReference>
<dbReference type="SUPFAM" id="SSF64288">
    <property type="entry name" value="Chorismate lyase-like"/>
    <property type="match status" value="1"/>
</dbReference>
<dbReference type="SUPFAM" id="SSF46785">
    <property type="entry name" value="Winged helix' DNA-binding domain"/>
    <property type="match status" value="1"/>
</dbReference>
<keyword evidence="1" id="KW-0805">Transcription regulation</keyword>
<dbReference type="Gene3D" id="3.40.1410.10">
    <property type="entry name" value="Chorismate lyase-like"/>
    <property type="match status" value="1"/>
</dbReference>